<evidence type="ECO:0000313" key="3">
    <source>
        <dbReference type="Proteomes" id="UP000053105"/>
    </source>
</evidence>
<sequence length="291" mass="34006">MEIEMEMDDEISEDEEEILVYVEFEGLDGNVFSEKQLQLDLIGIDTEHPIMQINGKFYEGSYEDVIGTYMFFAKNDNTVVDDPVFDVAPNFKYIAKTRKFLKMQRIFIKPRTEVLGDSQNNQCIPNSDTLMQAGIPFQYQEEALSFWRTMRDTRLNALHLYLEKQRIRQQKKSEGIILESESDEDNPFAIYKHKNEVIDLNKSENIDANSKKELSYSDDQGDPELIHSEEINNRNSGTTKYNCYKNLKKCFSKAPLELESLTSNNDDHLMRAAKGYKDKMFRKKKLNVMKH</sequence>
<gene>
    <name evidence="2" type="ORF">WN51_08057</name>
</gene>
<protein>
    <submittedName>
        <fullName evidence="2">General transcription factor 3C polypeptide 6</fullName>
    </submittedName>
</protein>
<dbReference type="STRING" id="166423.A0A0N0BBN3"/>
<dbReference type="GO" id="GO:0006383">
    <property type="term" value="P:transcription by RNA polymerase III"/>
    <property type="evidence" value="ECO:0007669"/>
    <property type="project" value="InterPro"/>
</dbReference>
<dbReference type="PANTHER" id="PTHR21860">
    <property type="entry name" value="TRANSCRIPTION INITIATION FACTOR IIIC TFIIIC , POLYPEPTIDE 6-RELATED"/>
    <property type="match status" value="1"/>
</dbReference>
<dbReference type="InterPro" id="IPR042771">
    <property type="entry name" value="GTF3C6-like"/>
</dbReference>
<name>A0A0N0BBN3_9HYME</name>
<dbReference type="InterPro" id="IPR019481">
    <property type="entry name" value="TFIIIC_triple_barrel"/>
</dbReference>
<evidence type="ECO:0000313" key="2">
    <source>
        <dbReference type="EMBL" id="KOX67688.1"/>
    </source>
</evidence>
<keyword evidence="3" id="KW-1185">Reference proteome</keyword>
<dbReference type="Gene3D" id="2.60.40.4370">
    <property type="match status" value="1"/>
</dbReference>
<dbReference type="PANTHER" id="PTHR21860:SF2">
    <property type="entry name" value="GENERAL TRANSCRIPTION FACTOR 3C POLYPEPTIDE 6"/>
    <property type="match status" value="1"/>
</dbReference>
<feature type="domain" description="Transcription factor TFIIIC triple barrel" evidence="1">
    <location>
        <begin position="14"/>
        <end position="109"/>
    </location>
</feature>
<organism evidence="2 3">
    <name type="scientific">Melipona quadrifasciata</name>
    <dbReference type="NCBI Taxonomy" id="166423"/>
    <lineage>
        <taxon>Eukaryota</taxon>
        <taxon>Metazoa</taxon>
        <taxon>Ecdysozoa</taxon>
        <taxon>Arthropoda</taxon>
        <taxon>Hexapoda</taxon>
        <taxon>Insecta</taxon>
        <taxon>Pterygota</taxon>
        <taxon>Neoptera</taxon>
        <taxon>Endopterygota</taxon>
        <taxon>Hymenoptera</taxon>
        <taxon>Apocrita</taxon>
        <taxon>Aculeata</taxon>
        <taxon>Apoidea</taxon>
        <taxon>Anthophila</taxon>
        <taxon>Apidae</taxon>
        <taxon>Melipona</taxon>
    </lineage>
</organism>
<dbReference type="Pfam" id="PF10419">
    <property type="entry name" value="TFIIIC_sub6"/>
    <property type="match status" value="1"/>
</dbReference>
<dbReference type="AlphaFoldDB" id="A0A0N0BBN3"/>
<evidence type="ECO:0000259" key="1">
    <source>
        <dbReference type="Pfam" id="PF10419"/>
    </source>
</evidence>
<dbReference type="EMBL" id="KQ435989">
    <property type="protein sequence ID" value="KOX67688.1"/>
    <property type="molecule type" value="Genomic_DNA"/>
</dbReference>
<reference evidence="2 3" key="1">
    <citation type="submission" date="2015-07" db="EMBL/GenBank/DDBJ databases">
        <title>The genome of Melipona quadrifasciata.</title>
        <authorList>
            <person name="Pan H."/>
            <person name="Kapheim K."/>
        </authorList>
    </citation>
    <scope>NUCLEOTIDE SEQUENCE [LARGE SCALE GENOMIC DNA]</scope>
    <source>
        <strain evidence="2">0111107301</strain>
        <tissue evidence="2">Whole body</tissue>
    </source>
</reference>
<accession>A0A0N0BBN3</accession>
<dbReference type="Proteomes" id="UP000053105">
    <property type="component" value="Unassembled WGS sequence"/>
</dbReference>
<dbReference type="OrthoDB" id="1877767at2759"/>
<dbReference type="GO" id="GO:0000127">
    <property type="term" value="C:transcription factor TFIIIC complex"/>
    <property type="evidence" value="ECO:0007669"/>
    <property type="project" value="TreeGrafter"/>
</dbReference>
<proteinExistence type="predicted"/>